<feature type="chain" id="PRO_5010277232" evidence="1">
    <location>
        <begin position="21"/>
        <end position="257"/>
    </location>
</feature>
<dbReference type="InParanoid" id="A0A1S3HAG2"/>
<reference evidence="5" key="1">
    <citation type="submission" date="2025-08" db="UniProtKB">
        <authorList>
            <consortium name="RefSeq"/>
        </authorList>
    </citation>
    <scope>IDENTIFICATION</scope>
    <source>
        <tissue evidence="5">Gonads</tissue>
    </source>
</reference>
<evidence type="ECO:0000256" key="1">
    <source>
        <dbReference type="SAM" id="SignalP"/>
    </source>
</evidence>
<dbReference type="Pfam" id="PF20989">
    <property type="entry name" value="Sarcoglycan_2_C"/>
    <property type="match status" value="1"/>
</dbReference>
<dbReference type="InterPro" id="IPR015919">
    <property type="entry name" value="Cadherin-like_sf"/>
</dbReference>
<evidence type="ECO:0000313" key="4">
    <source>
        <dbReference type="Proteomes" id="UP000085678"/>
    </source>
</evidence>
<evidence type="ECO:0000259" key="2">
    <source>
        <dbReference type="Pfam" id="PF05510"/>
    </source>
</evidence>
<dbReference type="Proteomes" id="UP000085678">
    <property type="component" value="Unplaced"/>
</dbReference>
<organism evidence="4 5">
    <name type="scientific">Lingula anatina</name>
    <name type="common">Brachiopod</name>
    <name type="synonym">Lingula unguis</name>
    <dbReference type="NCBI Taxonomy" id="7574"/>
    <lineage>
        <taxon>Eukaryota</taxon>
        <taxon>Metazoa</taxon>
        <taxon>Spiralia</taxon>
        <taxon>Lophotrochozoa</taxon>
        <taxon>Brachiopoda</taxon>
        <taxon>Linguliformea</taxon>
        <taxon>Lingulata</taxon>
        <taxon>Lingulida</taxon>
        <taxon>Linguloidea</taxon>
        <taxon>Lingulidae</taxon>
        <taxon>Lingula</taxon>
    </lineage>
</organism>
<dbReference type="STRING" id="7574.A0A1S3HAG2"/>
<evidence type="ECO:0000313" key="5">
    <source>
        <dbReference type="RefSeq" id="XP_013383022.1"/>
    </source>
</evidence>
<dbReference type="InterPro" id="IPR013783">
    <property type="entry name" value="Ig-like_fold"/>
</dbReference>
<dbReference type="OrthoDB" id="10019906at2759"/>
<accession>A0A1S3HAG2</accession>
<dbReference type="Pfam" id="PF05510">
    <property type="entry name" value="Sarcoglycan_2"/>
    <property type="match status" value="1"/>
</dbReference>
<protein>
    <submittedName>
        <fullName evidence="5">Epsilon-sarcoglycan-like</fullName>
    </submittedName>
</protein>
<evidence type="ECO:0000259" key="3">
    <source>
        <dbReference type="Pfam" id="PF20989"/>
    </source>
</evidence>
<feature type="domain" description="Sarcoglycan alpha/epsilon second" evidence="3">
    <location>
        <begin position="118"/>
        <end position="238"/>
    </location>
</feature>
<dbReference type="GO" id="GO:0016012">
    <property type="term" value="C:sarcoglycan complex"/>
    <property type="evidence" value="ECO:0007669"/>
    <property type="project" value="InterPro"/>
</dbReference>
<dbReference type="PANTHER" id="PTHR10132">
    <property type="entry name" value="ALPHA-/EPSILON-SARCOGLYCAN FAMILY MEMBER"/>
    <property type="match status" value="1"/>
</dbReference>
<dbReference type="GeneID" id="106153591"/>
<dbReference type="GO" id="GO:0005509">
    <property type="term" value="F:calcium ion binding"/>
    <property type="evidence" value="ECO:0007669"/>
    <property type="project" value="InterPro"/>
</dbReference>
<dbReference type="SUPFAM" id="SSF49313">
    <property type="entry name" value="Cadherin-like"/>
    <property type="match status" value="1"/>
</dbReference>
<dbReference type="InterPro" id="IPR048347">
    <property type="entry name" value="Sarcoglycan_C"/>
</dbReference>
<gene>
    <name evidence="5" type="primary">LOC106153591</name>
</gene>
<dbReference type="AlphaFoldDB" id="A0A1S3HAG2"/>
<keyword evidence="1" id="KW-0732">Signal</keyword>
<keyword evidence="4" id="KW-1185">Reference proteome</keyword>
<dbReference type="InterPro" id="IPR008908">
    <property type="entry name" value="Sarcoglycan_alpha/epsilon"/>
</dbReference>
<feature type="domain" description="Sarcoglycan alpha/epsilon N-terminal" evidence="2">
    <location>
        <begin position="25"/>
        <end position="108"/>
    </location>
</feature>
<dbReference type="PANTHER" id="PTHR10132:SF14">
    <property type="entry name" value="SARCOGLYCAN ALPHA, ISOFORM C"/>
    <property type="match status" value="1"/>
</dbReference>
<proteinExistence type="predicted"/>
<dbReference type="Gene3D" id="2.60.40.10">
    <property type="entry name" value="Immunoglobulins"/>
    <property type="match status" value="1"/>
</dbReference>
<sequence length="257" mass="28886">MMREVYSTLFLVLCIYHVEGESAVLGQHFLHIIKRQEFFSQGNTAAIEFQAKSKSYPDLPSWLTLKQRTELQDAYLFGTPRAGAVSTDIQIIALNKGTYQTEQDAFSITVDTTKDLPKNIVELRVKNYNIEEFLAGQALSNLTRIMAKLWPEAGTLQVVKVSSLVDELGRVPVPDGPMQPLPKEGVLVQIGGAGDFSALLASVSQQVNNTNCMNQEQFIGIREDFEPEFNLDWCAFKMFPLVSYSCLKLYNICFKKN</sequence>
<dbReference type="KEGG" id="lak:106153591"/>
<dbReference type="InterPro" id="IPR048346">
    <property type="entry name" value="Sarcoglycan_N"/>
</dbReference>
<dbReference type="RefSeq" id="XP_013383022.1">
    <property type="nucleotide sequence ID" value="XM_013527568.1"/>
</dbReference>
<name>A0A1S3HAG2_LINAN</name>
<feature type="signal peptide" evidence="1">
    <location>
        <begin position="1"/>
        <end position="20"/>
    </location>
</feature>